<organism evidence="2 3">
    <name type="scientific">Lynx pardinus</name>
    <name type="common">Iberian lynx</name>
    <name type="synonym">Felis pardina</name>
    <dbReference type="NCBI Taxonomy" id="191816"/>
    <lineage>
        <taxon>Eukaryota</taxon>
        <taxon>Metazoa</taxon>
        <taxon>Chordata</taxon>
        <taxon>Craniata</taxon>
        <taxon>Vertebrata</taxon>
        <taxon>Euteleostomi</taxon>
        <taxon>Mammalia</taxon>
        <taxon>Eutheria</taxon>
        <taxon>Laurasiatheria</taxon>
        <taxon>Carnivora</taxon>
        <taxon>Feliformia</taxon>
        <taxon>Felidae</taxon>
        <taxon>Felinae</taxon>
        <taxon>Lynx</taxon>
    </lineage>
</organism>
<dbReference type="EMBL" id="CAAGRJ010040266">
    <property type="protein sequence ID" value="VFV47309.1"/>
    <property type="molecule type" value="Genomic_DNA"/>
</dbReference>
<sequence length="57" mass="5712">MAKAAPSICGSSSSHCCKTGTPAPSTSSGPSERKASSSWWTPKPCPSCGGSRKISPT</sequence>
<evidence type="ECO:0000313" key="2">
    <source>
        <dbReference type="EMBL" id="VFV47309.1"/>
    </source>
</evidence>
<gene>
    <name evidence="2" type="ORF">LYPA_23C019415</name>
</gene>
<name>A0A485PTG4_LYNPA</name>
<reference evidence="2 3" key="1">
    <citation type="submission" date="2019-01" db="EMBL/GenBank/DDBJ databases">
        <authorList>
            <person name="Alioto T."/>
            <person name="Alioto T."/>
        </authorList>
    </citation>
    <scope>NUCLEOTIDE SEQUENCE [LARGE SCALE GENOMIC DNA]</scope>
</reference>
<protein>
    <submittedName>
        <fullName evidence="2">Uncharacterized protein</fullName>
    </submittedName>
</protein>
<feature type="compositionally biased region" description="Low complexity" evidence="1">
    <location>
        <begin position="19"/>
        <end position="30"/>
    </location>
</feature>
<evidence type="ECO:0000256" key="1">
    <source>
        <dbReference type="SAM" id="MobiDB-lite"/>
    </source>
</evidence>
<evidence type="ECO:0000313" key="3">
    <source>
        <dbReference type="Proteomes" id="UP000386466"/>
    </source>
</evidence>
<feature type="region of interest" description="Disordered" evidence="1">
    <location>
        <begin position="1"/>
        <end position="57"/>
    </location>
</feature>
<keyword evidence="3" id="KW-1185">Reference proteome</keyword>
<accession>A0A485PTG4</accession>
<dbReference type="AlphaFoldDB" id="A0A485PTG4"/>
<proteinExistence type="predicted"/>
<dbReference type="Proteomes" id="UP000386466">
    <property type="component" value="Unassembled WGS sequence"/>
</dbReference>